<sequence length="258" mass="29440">MKRCFAYVFALLLPSSWSSELVTLYGDESYPPYSYVEAGVFKGIYVDFLRQVDAAMPGYRLQLKPVPWKRGLQMMQNGEAMGLFPPYKFTDRGYLTPYSVPLNAERIVLMCHQGVMDRPRLHFPDDFAQLNIGINRGFALDDHLRDAAREKRIRLEEASSNEANIRKLAARHIDCYANDHKAIVYSWHTLRSSPNASVELKNLQLLEAVTLSEPTAHLGFSAYFNPAYKADFINQFNAAIVQLKRKGVMDGMIEQYAD</sequence>
<dbReference type="Gene3D" id="3.40.190.10">
    <property type="entry name" value="Periplasmic binding protein-like II"/>
    <property type="match status" value="2"/>
</dbReference>
<dbReference type="KEGG" id="chiz:HQ393_14775"/>
<evidence type="ECO:0000259" key="2">
    <source>
        <dbReference type="Pfam" id="PF00497"/>
    </source>
</evidence>
<accession>A0A7H9BMD9</accession>
<dbReference type="SUPFAM" id="SSF53850">
    <property type="entry name" value="Periplasmic binding protein-like II"/>
    <property type="match status" value="1"/>
</dbReference>
<dbReference type="Proteomes" id="UP000509597">
    <property type="component" value="Chromosome"/>
</dbReference>
<organism evidence="3 4">
    <name type="scientific">Chitinibacter bivalviorum</name>
    <dbReference type="NCBI Taxonomy" id="2739434"/>
    <lineage>
        <taxon>Bacteria</taxon>
        <taxon>Pseudomonadati</taxon>
        <taxon>Pseudomonadota</taxon>
        <taxon>Betaproteobacteria</taxon>
        <taxon>Neisseriales</taxon>
        <taxon>Chitinibacteraceae</taxon>
        <taxon>Chitinibacter</taxon>
    </lineage>
</organism>
<dbReference type="Pfam" id="PF00497">
    <property type="entry name" value="SBP_bac_3"/>
    <property type="match status" value="1"/>
</dbReference>
<keyword evidence="4" id="KW-1185">Reference proteome</keyword>
<name>A0A7H9BMD9_9NEIS</name>
<dbReference type="EMBL" id="CP058627">
    <property type="protein sequence ID" value="QLG89408.1"/>
    <property type="molecule type" value="Genomic_DNA"/>
</dbReference>
<reference evidence="3 4" key="1">
    <citation type="submission" date="2020-07" db="EMBL/GenBank/DDBJ databases">
        <title>Complete genome sequence of Chitinibacter sp. 2T18.</title>
        <authorList>
            <person name="Bae J.-W."/>
            <person name="Choi J.-W."/>
        </authorList>
    </citation>
    <scope>NUCLEOTIDE SEQUENCE [LARGE SCALE GENOMIC DNA]</scope>
    <source>
        <strain evidence="3 4">2T18</strain>
    </source>
</reference>
<feature type="signal peptide" evidence="1">
    <location>
        <begin position="1"/>
        <end position="19"/>
    </location>
</feature>
<protein>
    <submittedName>
        <fullName evidence="3">Transporter substrate-binding domain-containing protein</fullName>
    </submittedName>
</protein>
<proteinExistence type="predicted"/>
<evidence type="ECO:0000313" key="4">
    <source>
        <dbReference type="Proteomes" id="UP000509597"/>
    </source>
</evidence>
<dbReference type="PANTHER" id="PTHR38834">
    <property type="entry name" value="PERIPLASMIC SUBSTRATE BINDING PROTEIN FAMILY 3"/>
    <property type="match status" value="1"/>
</dbReference>
<evidence type="ECO:0000313" key="3">
    <source>
        <dbReference type="EMBL" id="QLG89408.1"/>
    </source>
</evidence>
<evidence type="ECO:0000256" key="1">
    <source>
        <dbReference type="SAM" id="SignalP"/>
    </source>
</evidence>
<dbReference type="RefSeq" id="WP_179356021.1">
    <property type="nucleotide sequence ID" value="NZ_CP058627.1"/>
</dbReference>
<feature type="chain" id="PRO_5028822428" evidence="1">
    <location>
        <begin position="20"/>
        <end position="258"/>
    </location>
</feature>
<gene>
    <name evidence="3" type="ORF">HQ393_14775</name>
</gene>
<dbReference type="AlphaFoldDB" id="A0A7H9BMD9"/>
<feature type="domain" description="Solute-binding protein family 3/N-terminal" evidence="2">
    <location>
        <begin position="26"/>
        <end position="256"/>
    </location>
</feature>
<dbReference type="PANTHER" id="PTHR38834:SF3">
    <property type="entry name" value="SOLUTE-BINDING PROTEIN FAMILY 3_N-TERMINAL DOMAIN-CONTAINING PROTEIN"/>
    <property type="match status" value="1"/>
</dbReference>
<keyword evidence="1" id="KW-0732">Signal</keyword>
<dbReference type="InterPro" id="IPR001638">
    <property type="entry name" value="Solute-binding_3/MltF_N"/>
</dbReference>